<feature type="domain" description="Tyrosine specific protein phosphatases" evidence="2">
    <location>
        <begin position="64"/>
        <end position="121"/>
    </location>
</feature>
<dbReference type="AlphaFoldDB" id="A0A3P1WNC4"/>
<evidence type="ECO:0000259" key="2">
    <source>
        <dbReference type="PROSITE" id="PS50056"/>
    </source>
</evidence>
<dbReference type="InterPro" id="IPR000387">
    <property type="entry name" value="Tyr_Pase_dom"/>
</dbReference>
<evidence type="ECO:0000256" key="1">
    <source>
        <dbReference type="SAM" id="MobiDB-lite"/>
    </source>
</evidence>
<dbReference type="InterPro" id="IPR029021">
    <property type="entry name" value="Prot-tyrosine_phosphatase-like"/>
</dbReference>
<evidence type="ECO:0000313" key="4">
    <source>
        <dbReference type="Proteomes" id="UP000280935"/>
    </source>
</evidence>
<dbReference type="Proteomes" id="UP000280935">
    <property type="component" value="Unassembled WGS sequence"/>
</dbReference>
<accession>A0A3P1WNC4</accession>
<dbReference type="EMBL" id="RQYT01000053">
    <property type="protein sequence ID" value="RRD48129.1"/>
    <property type="molecule type" value="Genomic_DNA"/>
</dbReference>
<dbReference type="Pfam" id="PF00102">
    <property type="entry name" value="Y_phosphatase"/>
    <property type="match status" value="1"/>
</dbReference>
<dbReference type="Gene3D" id="3.90.190.10">
    <property type="entry name" value="Protein tyrosine phosphatase superfamily"/>
    <property type="match status" value="1"/>
</dbReference>
<organism evidence="3 4">
    <name type="scientific">Arachnia propionica</name>
    <dbReference type="NCBI Taxonomy" id="1750"/>
    <lineage>
        <taxon>Bacteria</taxon>
        <taxon>Bacillati</taxon>
        <taxon>Actinomycetota</taxon>
        <taxon>Actinomycetes</taxon>
        <taxon>Propionibacteriales</taxon>
        <taxon>Propionibacteriaceae</taxon>
        <taxon>Arachnia</taxon>
    </lineage>
</organism>
<gene>
    <name evidence="3" type="ORF">EII35_14305</name>
</gene>
<dbReference type="OrthoDB" id="2629679at2"/>
<dbReference type="GO" id="GO:0004725">
    <property type="term" value="F:protein tyrosine phosphatase activity"/>
    <property type="evidence" value="ECO:0007669"/>
    <property type="project" value="InterPro"/>
</dbReference>
<dbReference type="RefSeq" id="WP_125229141.1">
    <property type="nucleotide sequence ID" value="NZ_RQYT01000053.1"/>
</dbReference>
<comment type="caution">
    <text evidence="3">The sequence shown here is derived from an EMBL/GenBank/DDBJ whole genome shotgun (WGS) entry which is preliminary data.</text>
</comment>
<dbReference type="PROSITE" id="PS50056">
    <property type="entry name" value="TYR_PHOSPHATASE_2"/>
    <property type="match status" value="1"/>
</dbReference>
<sequence>MTGWGEVPGVVELPDGRRIRGRGAGSSREGEPRPDFQVVLAGRRPPSRPWPLRWVRWRDFWVPSSTPDAVAVLREAWLRAPNERVEISCRGGGGRTGSALAVLAVLSGVDPEDAVGWIRRHYRTRAVETPWQQTWVRRAGWMVATSE</sequence>
<name>A0A3P1WNC4_9ACTN</name>
<protein>
    <submittedName>
        <fullName evidence="3">Protein phosphatase</fullName>
    </submittedName>
</protein>
<reference evidence="3 4" key="1">
    <citation type="submission" date="2018-11" db="EMBL/GenBank/DDBJ databases">
        <title>Genomes From Bacteria Associated with the Canine Oral Cavity: a Test Case for Automated Genome-Based Taxonomic Assignment.</title>
        <authorList>
            <person name="Coil D.A."/>
            <person name="Jospin G."/>
            <person name="Darling A.E."/>
            <person name="Wallis C."/>
            <person name="Davis I.J."/>
            <person name="Harris S."/>
            <person name="Eisen J.A."/>
            <person name="Holcombe L.J."/>
            <person name="O'Flynn C."/>
        </authorList>
    </citation>
    <scope>NUCLEOTIDE SEQUENCE [LARGE SCALE GENOMIC DNA]</scope>
    <source>
        <strain evidence="3 4">OH2822_COT-296</strain>
    </source>
</reference>
<proteinExistence type="predicted"/>
<evidence type="ECO:0000313" key="3">
    <source>
        <dbReference type="EMBL" id="RRD48129.1"/>
    </source>
</evidence>
<dbReference type="SUPFAM" id="SSF52799">
    <property type="entry name" value="(Phosphotyrosine protein) phosphatases II"/>
    <property type="match status" value="1"/>
</dbReference>
<dbReference type="InterPro" id="IPR000242">
    <property type="entry name" value="PTP_cat"/>
</dbReference>
<feature type="region of interest" description="Disordered" evidence="1">
    <location>
        <begin position="15"/>
        <end position="35"/>
    </location>
</feature>